<evidence type="ECO:0000256" key="1">
    <source>
        <dbReference type="SAM" id="MobiDB-lite"/>
    </source>
</evidence>
<name>A0A6A5TEJ7_9PLEO</name>
<dbReference type="EMBL" id="ML977020">
    <property type="protein sequence ID" value="KAF1951031.1"/>
    <property type="molecule type" value="Genomic_DNA"/>
</dbReference>
<accession>A0A6A5TEJ7</accession>
<reference evidence="2" key="1">
    <citation type="journal article" date="2020" name="Stud. Mycol.">
        <title>101 Dothideomycetes genomes: a test case for predicting lifestyles and emergence of pathogens.</title>
        <authorList>
            <person name="Haridas S."/>
            <person name="Albert R."/>
            <person name="Binder M."/>
            <person name="Bloem J."/>
            <person name="Labutti K."/>
            <person name="Salamov A."/>
            <person name="Andreopoulos B."/>
            <person name="Baker S."/>
            <person name="Barry K."/>
            <person name="Bills G."/>
            <person name="Bluhm B."/>
            <person name="Cannon C."/>
            <person name="Castanera R."/>
            <person name="Culley D."/>
            <person name="Daum C."/>
            <person name="Ezra D."/>
            <person name="Gonzalez J."/>
            <person name="Henrissat B."/>
            <person name="Kuo A."/>
            <person name="Liang C."/>
            <person name="Lipzen A."/>
            <person name="Lutzoni F."/>
            <person name="Magnuson J."/>
            <person name="Mondo S."/>
            <person name="Nolan M."/>
            <person name="Ohm R."/>
            <person name="Pangilinan J."/>
            <person name="Park H.-J."/>
            <person name="Ramirez L."/>
            <person name="Alfaro M."/>
            <person name="Sun H."/>
            <person name="Tritt A."/>
            <person name="Yoshinaga Y."/>
            <person name="Zwiers L.-H."/>
            <person name="Turgeon B."/>
            <person name="Goodwin S."/>
            <person name="Spatafora J."/>
            <person name="Crous P."/>
            <person name="Grigoriev I."/>
        </authorList>
    </citation>
    <scope>NUCLEOTIDE SEQUENCE</scope>
    <source>
        <strain evidence="2">CBS 675.92</strain>
    </source>
</reference>
<proteinExistence type="predicted"/>
<sequence>MSPAPITSQTLSLYPYLQPSHNHYVNRAYAMHVPTTTNIYLPQNPTMPFPKAERDELPREFYDRLRLATKTYYETQDAEEYRKALHPSTSSHTSSSTGNQCRKAVAKEKRTPVLLQWKENDLADEMEALVMGGDRGEKDRYGDVDMEDR</sequence>
<keyword evidence="3" id="KW-1185">Reference proteome</keyword>
<gene>
    <name evidence="2" type="ORF">CC80DRAFT_553694</name>
</gene>
<feature type="compositionally biased region" description="Basic and acidic residues" evidence="1">
    <location>
        <begin position="134"/>
        <end position="149"/>
    </location>
</feature>
<organism evidence="2 3">
    <name type="scientific">Byssothecium circinans</name>
    <dbReference type="NCBI Taxonomy" id="147558"/>
    <lineage>
        <taxon>Eukaryota</taxon>
        <taxon>Fungi</taxon>
        <taxon>Dikarya</taxon>
        <taxon>Ascomycota</taxon>
        <taxon>Pezizomycotina</taxon>
        <taxon>Dothideomycetes</taxon>
        <taxon>Pleosporomycetidae</taxon>
        <taxon>Pleosporales</taxon>
        <taxon>Massarineae</taxon>
        <taxon>Massarinaceae</taxon>
        <taxon>Byssothecium</taxon>
    </lineage>
</organism>
<feature type="region of interest" description="Disordered" evidence="1">
    <location>
        <begin position="79"/>
        <end position="105"/>
    </location>
</feature>
<dbReference type="AlphaFoldDB" id="A0A6A5TEJ7"/>
<evidence type="ECO:0000313" key="2">
    <source>
        <dbReference type="EMBL" id="KAF1951031.1"/>
    </source>
</evidence>
<feature type="region of interest" description="Disordered" evidence="1">
    <location>
        <begin position="128"/>
        <end position="149"/>
    </location>
</feature>
<dbReference type="Proteomes" id="UP000800035">
    <property type="component" value="Unassembled WGS sequence"/>
</dbReference>
<feature type="compositionally biased region" description="Low complexity" evidence="1">
    <location>
        <begin position="88"/>
        <end position="97"/>
    </location>
</feature>
<protein>
    <submittedName>
        <fullName evidence="2">Uncharacterized protein</fullName>
    </submittedName>
</protein>
<evidence type="ECO:0000313" key="3">
    <source>
        <dbReference type="Proteomes" id="UP000800035"/>
    </source>
</evidence>